<accession>A0ABU9PWL7</accession>
<dbReference type="RefSeq" id="WP_342829787.1">
    <property type="nucleotide sequence ID" value="NZ_JBANDC010000008.1"/>
</dbReference>
<evidence type="ECO:0000313" key="1">
    <source>
        <dbReference type="EMBL" id="MEM4988342.1"/>
    </source>
</evidence>
<dbReference type="Proteomes" id="UP001495910">
    <property type="component" value="Unassembled WGS sequence"/>
</dbReference>
<organism evidence="1 2">
    <name type="scientific">Collimonas rhizosphaerae</name>
    <dbReference type="NCBI Taxonomy" id="3126357"/>
    <lineage>
        <taxon>Bacteria</taxon>
        <taxon>Pseudomonadati</taxon>
        <taxon>Pseudomonadota</taxon>
        <taxon>Betaproteobacteria</taxon>
        <taxon>Burkholderiales</taxon>
        <taxon>Oxalobacteraceae</taxon>
        <taxon>Collimonas</taxon>
    </lineage>
</organism>
<proteinExistence type="predicted"/>
<keyword evidence="2" id="KW-1185">Reference proteome</keyword>
<gene>
    <name evidence="1" type="ORF">V8G57_13180</name>
</gene>
<dbReference type="EMBL" id="JBANDC010000008">
    <property type="protein sequence ID" value="MEM4988342.1"/>
    <property type="molecule type" value="Genomic_DNA"/>
</dbReference>
<sequence length="41" mass="4615">MLNSDPEHTYHHIVRTSRPFWITASYAPRPGAAGYANAVCR</sequence>
<protein>
    <submittedName>
        <fullName evidence="1">Uncharacterized protein</fullName>
    </submittedName>
</protein>
<name>A0ABU9PWL7_9BURK</name>
<evidence type="ECO:0000313" key="2">
    <source>
        <dbReference type="Proteomes" id="UP001495910"/>
    </source>
</evidence>
<reference evidence="1 2" key="1">
    <citation type="submission" date="2024-02" db="EMBL/GenBank/DDBJ databases">
        <title>Draft genome sequence of Collimonas sp. strain H4R21, an effective mineral-weathering bacterial strain isolated from the beech rhizosphere.</title>
        <authorList>
            <person name="Morin E."/>
            <person name="Uroz S."/>
            <person name="Leveau J.H.J."/>
            <person name="Kumar R."/>
            <person name="Rey M.W."/>
            <person name="Pham J."/>
        </authorList>
    </citation>
    <scope>NUCLEOTIDE SEQUENCE [LARGE SCALE GENOMIC DNA]</scope>
    <source>
        <strain evidence="1 2">H4R21</strain>
    </source>
</reference>
<comment type="caution">
    <text evidence="1">The sequence shown here is derived from an EMBL/GenBank/DDBJ whole genome shotgun (WGS) entry which is preliminary data.</text>
</comment>